<evidence type="ECO:0000256" key="2">
    <source>
        <dbReference type="SAM" id="Phobius"/>
    </source>
</evidence>
<dbReference type="Proteomes" id="UP001596484">
    <property type="component" value="Unassembled WGS sequence"/>
</dbReference>
<evidence type="ECO:0000313" key="3">
    <source>
        <dbReference type="EMBL" id="MFC7448163.1"/>
    </source>
</evidence>
<feature type="transmembrane region" description="Helical" evidence="2">
    <location>
        <begin position="37"/>
        <end position="60"/>
    </location>
</feature>
<dbReference type="PANTHER" id="PTHR34219">
    <property type="entry name" value="IRON-REGULATED INNER MEMBRANE PROTEIN-RELATED"/>
    <property type="match status" value="1"/>
</dbReference>
<feature type="transmembrane region" description="Helical" evidence="2">
    <location>
        <begin position="168"/>
        <end position="189"/>
    </location>
</feature>
<evidence type="ECO:0000256" key="1">
    <source>
        <dbReference type="SAM" id="MobiDB-lite"/>
    </source>
</evidence>
<feature type="transmembrane region" description="Helical" evidence="2">
    <location>
        <begin position="451"/>
        <end position="470"/>
    </location>
</feature>
<feature type="region of interest" description="Disordered" evidence="1">
    <location>
        <begin position="266"/>
        <end position="290"/>
    </location>
</feature>
<dbReference type="PANTHER" id="PTHR34219:SF1">
    <property type="entry name" value="PEPSY DOMAIN-CONTAINING PROTEIN"/>
    <property type="match status" value="1"/>
</dbReference>
<feature type="region of interest" description="Disordered" evidence="1">
    <location>
        <begin position="1"/>
        <end position="23"/>
    </location>
</feature>
<reference evidence="4" key="1">
    <citation type="journal article" date="2019" name="Int. J. Syst. Evol. Microbiol.">
        <title>The Global Catalogue of Microorganisms (GCM) 10K type strain sequencing project: providing services to taxonomists for standard genome sequencing and annotation.</title>
        <authorList>
            <consortium name="The Broad Institute Genomics Platform"/>
            <consortium name="The Broad Institute Genome Sequencing Center for Infectious Disease"/>
            <person name="Wu L."/>
            <person name="Ma J."/>
        </authorList>
    </citation>
    <scope>NUCLEOTIDE SEQUENCE [LARGE SCALE GENOMIC DNA]</scope>
    <source>
        <strain evidence="4">ICMP 19430</strain>
    </source>
</reference>
<dbReference type="Pfam" id="PF03929">
    <property type="entry name" value="PepSY_TM"/>
    <property type="match status" value="1"/>
</dbReference>
<keyword evidence="2" id="KW-0472">Membrane</keyword>
<protein>
    <submittedName>
        <fullName evidence="3">PepSY-associated TM helix domain-containing protein</fullName>
    </submittedName>
</protein>
<feature type="transmembrane region" description="Helical" evidence="2">
    <location>
        <begin position="426"/>
        <end position="445"/>
    </location>
</feature>
<dbReference type="EMBL" id="JBHTCS010000011">
    <property type="protein sequence ID" value="MFC7448163.1"/>
    <property type="molecule type" value="Genomic_DNA"/>
</dbReference>
<dbReference type="RefSeq" id="WP_378403938.1">
    <property type="nucleotide sequence ID" value="NZ_JBHTCS010000011.1"/>
</dbReference>
<keyword evidence="4" id="KW-1185">Reference proteome</keyword>
<sequence length="484" mass="50664">MTITDKSGVPETSPPGTRPPVAPGGSALRKLLLRLHFYAGVFVGPFLLVAALTGFVYAFAPTLEKLVYGNYLDARSTGEPLPASEQLQAALDGRDPAAVESLQTADPGGTTRVVFTDPDAASGQSTVFVDPGSGDVLGALETDSGDLPLRAWLSALHKNLHLGDVGNLYSEMAASWLFVIVLGGLYLWWDKSRKDRARGGRARLLTVDRSVAGRRRTLNWHGAVGAWAALGLLFLSATGLSWSDHAGANIKTLRAEMSWNAPKLNASLDGTPAPAGGDHDGHGGGGGATASTAEAVDVTAIDGVLHVARAQGLTGQLSVGVPATVAEAWTVKETAKTGGDAIAVDGYTMRVTDRVDFADVPLVAKLTSWGIALHMGTMFGLANQVVLAALAVALLTMIVRGYLMWWQRRPARAQGVEFGTVPRRGALRRLPWPAIAAIAVVAGAVGMFVPLLGISLAAFLVVDVAIGFVSRSRAKTLEKKETPA</sequence>
<feature type="compositionally biased region" description="Pro residues" evidence="1">
    <location>
        <begin position="12"/>
        <end position="22"/>
    </location>
</feature>
<gene>
    <name evidence="3" type="ORF">ACFQS9_09700</name>
</gene>
<keyword evidence="2" id="KW-0812">Transmembrane</keyword>
<name>A0ABW2RY13_9NOCA</name>
<accession>A0ABW2RY13</accession>
<keyword evidence="2" id="KW-1133">Transmembrane helix</keyword>
<dbReference type="InterPro" id="IPR005625">
    <property type="entry name" value="PepSY-ass_TM"/>
</dbReference>
<feature type="transmembrane region" description="Helical" evidence="2">
    <location>
        <begin position="218"/>
        <end position="237"/>
    </location>
</feature>
<feature type="transmembrane region" description="Helical" evidence="2">
    <location>
        <begin position="385"/>
        <end position="405"/>
    </location>
</feature>
<evidence type="ECO:0000313" key="4">
    <source>
        <dbReference type="Proteomes" id="UP001596484"/>
    </source>
</evidence>
<organism evidence="3 4">
    <name type="scientific">Rhodococcus daqingensis</name>
    <dbReference type="NCBI Taxonomy" id="2479363"/>
    <lineage>
        <taxon>Bacteria</taxon>
        <taxon>Bacillati</taxon>
        <taxon>Actinomycetota</taxon>
        <taxon>Actinomycetes</taxon>
        <taxon>Mycobacteriales</taxon>
        <taxon>Nocardiaceae</taxon>
        <taxon>Rhodococcus</taxon>
    </lineage>
</organism>
<proteinExistence type="predicted"/>
<comment type="caution">
    <text evidence="3">The sequence shown here is derived from an EMBL/GenBank/DDBJ whole genome shotgun (WGS) entry which is preliminary data.</text>
</comment>